<protein>
    <submittedName>
        <fullName evidence="1">Unnamed protein product</fullName>
    </submittedName>
</protein>
<dbReference type="EMBL" id="BSXV01002206">
    <property type="protein sequence ID" value="GME95159.1"/>
    <property type="molecule type" value="Genomic_DNA"/>
</dbReference>
<organism evidence="1 2">
    <name type="scientific">Candida boidinii</name>
    <name type="common">Yeast</name>
    <dbReference type="NCBI Taxonomy" id="5477"/>
    <lineage>
        <taxon>Eukaryota</taxon>
        <taxon>Fungi</taxon>
        <taxon>Dikarya</taxon>
        <taxon>Ascomycota</taxon>
        <taxon>Saccharomycotina</taxon>
        <taxon>Pichiomycetes</taxon>
        <taxon>Pichiales</taxon>
        <taxon>Pichiaceae</taxon>
        <taxon>Ogataea</taxon>
        <taxon>Ogataea/Candida clade</taxon>
    </lineage>
</organism>
<proteinExistence type="predicted"/>
<evidence type="ECO:0000313" key="2">
    <source>
        <dbReference type="Proteomes" id="UP001165101"/>
    </source>
</evidence>
<gene>
    <name evidence="1" type="ORF">Cboi01_000379000</name>
</gene>
<keyword evidence="2" id="KW-1185">Reference proteome</keyword>
<name>A0ACB5TUR2_CANBO</name>
<accession>A0ACB5TUR2</accession>
<dbReference type="Proteomes" id="UP001165101">
    <property type="component" value="Unassembled WGS sequence"/>
</dbReference>
<evidence type="ECO:0000313" key="1">
    <source>
        <dbReference type="EMBL" id="GME95159.1"/>
    </source>
</evidence>
<comment type="caution">
    <text evidence="1">The sequence shown here is derived from an EMBL/GenBank/DDBJ whole genome shotgun (WGS) entry which is preliminary data.</text>
</comment>
<sequence>MGIPSNKKSNSSISNSNSSSNSTHTTPTPTNENDTESPTLPSPSPSQSPSTSHSLSPSQSQSTSSSNQFISINNSSNNLLELNKIHNDYKKFNHLFTKYQSIDNINELNKLINKKFNLNLIKDPIDENLIIIQPKSKKKLLLPNSTSISKLPQSPPPPTILFNETPFIEIPSFEFLKLIELGRCCSNCSDVLKLDKGRLANPESQKSSQSNSNNNNNNNSEYSEEVAARYMNGLDCDICNLKWCSIECKQMDIFHTLLNHQPTNKSFINSILNTNKQKINLKYNNWLILKKFIILNNLSSIFSVFILILWFNYDIDLFNSFNSLKSIKIDDIIDKENHLINYLKTLNNMNRTNKIINNNNNKNDISDEENDKISIEDDGSTELNEEIYLKSYELICDCLPNCPFELSYLQFLRILIKFKLNNFNGSIFLFASHLKHSCEPNCSIDFIEEDKEINDSSVSDNSYYFLSINNLLNSAIFSRQTSILPQLLPQIKSTEDTNDDDNKKNKNNNNHQSQQPKNLVTNKNYEQVFSNSNKSNGNTTTNNVSKNNGKKQNNKKSKEIKHLSEWNSTAQGIQLKLLKSIDKNETLTINYLENPPLDVNELN</sequence>
<reference evidence="1" key="1">
    <citation type="submission" date="2023-04" db="EMBL/GenBank/DDBJ databases">
        <title>Candida boidinii NBRC 1967.</title>
        <authorList>
            <person name="Ichikawa N."/>
            <person name="Sato H."/>
            <person name="Tonouchi N."/>
        </authorList>
    </citation>
    <scope>NUCLEOTIDE SEQUENCE</scope>
    <source>
        <strain evidence="1">NBRC 1967</strain>
    </source>
</reference>